<evidence type="ECO:0000313" key="2">
    <source>
        <dbReference type="EMBL" id="CAG8799415.1"/>
    </source>
</evidence>
<organism evidence="2 3">
    <name type="scientific">Gigaspora margarita</name>
    <dbReference type="NCBI Taxonomy" id="4874"/>
    <lineage>
        <taxon>Eukaryota</taxon>
        <taxon>Fungi</taxon>
        <taxon>Fungi incertae sedis</taxon>
        <taxon>Mucoromycota</taxon>
        <taxon>Glomeromycotina</taxon>
        <taxon>Glomeromycetes</taxon>
        <taxon>Diversisporales</taxon>
        <taxon>Gigasporaceae</taxon>
        <taxon>Gigaspora</taxon>
    </lineage>
</organism>
<comment type="caution">
    <text evidence="2">The sequence shown here is derived from an EMBL/GenBank/DDBJ whole genome shotgun (WGS) entry which is preliminary data.</text>
</comment>
<sequence length="206" mass="24452">MATTTKAKHRQLEKQQSVLLTDDNRTILGYYKTPSTIKAHLYNKYQITKTLLNKQPVDELKKLPKLQDQLTLYQSLENIKPHSKLYIQKLNNSLLRFIINSIQSLSIVEDFIQYLYDLDPKYKLPCKPVLEDKIDKVYHNNIGDIQQKISEINYITQNKKQQQLKEAQLDLINQQENNNNKLDNNENIRIRYEEEILEELMPSIYE</sequence>
<dbReference type="EMBL" id="CAJVQB010022375">
    <property type="protein sequence ID" value="CAG8799415.1"/>
    <property type="molecule type" value="Genomic_DNA"/>
</dbReference>
<evidence type="ECO:0000313" key="3">
    <source>
        <dbReference type="Proteomes" id="UP000789901"/>
    </source>
</evidence>
<feature type="coiled-coil region" evidence="1">
    <location>
        <begin position="157"/>
        <end position="185"/>
    </location>
</feature>
<evidence type="ECO:0000256" key="1">
    <source>
        <dbReference type="SAM" id="Coils"/>
    </source>
</evidence>
<gene>
    <name evidence="2" type="ORF">GMARGA_LOCUS22785</name>
</gene>
<dbReference type="Proteomes" id="UP000789901">
    <property type="component" value="Unassembled WGS sequence"/>
</dbReference>
<keyword evidence="3" id="KW-1185">Reference proteome</keyword>
<protein>
    <submittedName>
        <fullName evidence="2">45102_t:CDS:1</fullName>
    </submittedName>
</protein>
<reference evidence="2 3" key="1">
    <citation type="submission" date="2021-06" db="EMBL/GenBank/DDBJ databases">
        <authorList>
            <person name="Kallberg Y."/>
            <person name="Tangrot J."/>
            <person name="Rosling A."/>
        </authorList>
    </citation>
    <scope>NUCLEOTIDE SEQUENCE [LARGE SCALE GENOMIC DNA]</scope>
    <source>
        <strain evidence="2 3">120-4 pot B 10/14</strain>
    </source>
</reference>
<accession>A0ABN7VUC1</accession>
<name>A0ABN7VUC1_GIGMA</name>
<keyword evidence="1" id="KW-0175">Coiled coil</keyword>
<proteinExistence type="predicted"/>